<evidence type="ECO:0000313" key="2">
    <source>
        <dbReference type="EMBL" id="ONM28856.1"/>
    </source>
</evidence>
<proteinExistence type="predicted"/>
<dbReference type="AlphaFoldDB" id="A0A1D6MHD8"/>
<sequence>MAQDILQRHSIKETPAPPTAADPRRLNQRSGNPSSKLAVCPDAPDEDGLGRSGRPASMARCKQSKLPDLQPRLHQPVRRLQGVHPGRRRRLVDEDVHAGAERRLLPRDPGHATALGRPHDGCGLGRVRVREQHQRRAAGRRAGEGLGGRADPRGLWVRRPGADPEALGQASGC</sequence>
<reference evidence="2" key="1">
    <citation type="submission" date="2015-12" db="EMBL/GenBank/DDBJ databases">
        <title>Update maize B73 reference genome by single molecule sequencing technologies.</title>
        <authorList>
            <consortium name="Maize Genome Sequencing Project"/>
            <person name="Ware D."/>
        </authorList>
    </citation>
    <scope>NUCLEOTIDE SEQUENCE [LARGE SCALE GENOMIC DNA]</scope>
    <source>
        <tissue evidence="2">Seedling</tissue>
    </source>
</reference>
<protein>
    <submittedName>
        <fullName evidence="2">Protein BRASSINAZOLE-RESISTANT 1</fullName>
    </submittedName>
</protein>
<name>A0A1D6MHD8_MAIZE</name>
<feature type="compositionally biased region" description="Basic and acidic residues" evidence="1">
    <location>
        <begin position="91"/>
        <end position="110"/>
    </location>
</feature>
<accession>A0A1D6MHD8</accession>
<feature type="region of interest" description="Disordered" evidence="1">
    <location>
        <begin position="1"/>
        <end position="173"/>
    </location>
</feature>
<dbReference type="EMBL" id="CM007649">
    <property type="protein sequence ID" value="ONM28856.1"/>
    <property type="molecule type" value="Genomic_DNA"/>
</dbReference>
<organism evidence="2">
    <name type="scientific">Zea mays</name>
    <name type="common">Maize</name>
    <dbReference type="NCBI Taxonomy" id="4577"/>
    <lineage>
        <taxon>Eukaryota</taxon>
        <taxon>Viridiplantae</taxon>
        <taxon>Streptophyta</taxon>
        <taxon>Embryophyta</taxon>
        <taxon>Tracheophyta</taxon>
        <taxon>Spermatophyta</taxon>
        <taxon>Magnoliopsida</taxon>
        <taxon>Liliopsida</taxon>
        <taxon>Poales</taxon>
        <taxon>Poaceae</taxon>
        <taxon>PACMAD clade</taxon>
        <taxon>Panicoideae</taxon>
        <taxon>Andropogonodae</taxon>
        <taxon>Andropogoneae</taxon>
        <taxon>Tripsacinae</taxon>
        <taxon>Zea</taxon>
    </lineage>
</organism>
<gene>
    <name evidence="2" type="ORF">ZEAMMB73_Zm00001d039439</name>
</gene>
<evidence type="ECO:0000256" key="1">
    <source>
        <dbReference type="SAM" id="MobiDB-lite"/>
    </source>
</evidence>
<feature type="compositionally biased region" description="Basic and acidic residues" evidence="1">
    <location>
        <begin position="1"/>
        <end position="12"/>
    </location>
</feature>